<dbReference type="RefSeq" id="WP_345020269.1">
    <property type="nucleotide sequence ID" value="NZ_BAABDO010000025.1"/>
</dbReference>
<feature type="domain" description="D-serine dehydratase-like" evidence="3">
    <location>
        <begin position="328"/>
        <end position="420"/>
    </location>
</feature>
<protein>
    <submittedName>
        <fullName evidence="4">Amino acid deaminase</fullName>
    </submittedName>
</protein>
<organism evidence="4 5">
    <name type="scientific">Actinomadura keratinilytica</name>
    <dbReference type="NCBI Taxonomy" id="547461"/>
    <lineage>
        <taxon>Bacteria</taxon>
        <taxon>Bacillati</taxon>
        <taxon>Actinomycetota</taxon>
        <taxon>Actinomycetes</taxon>
        <taxon>Streptosporangiales</taxon>
        <taxon>Thermomonosporaceae</taxon>
        <taxon>Actinomadura</taxon>
    </lineage>
</organism>
<proteinExistence type="inferred from homology"/>
<dbReference type="Gene3D" id="3.20.20.10">
    <property type="entry name" value="Alanine racemase"/>
    <property type="match status" value="1"/>
</dbReference>
<gene>
    <name evidence="4" type="ORF">GCM10022416_22860</name>
</gene>
<evidence type="ECO:0000259" key="3">
    <source>
        <dbReference type="SMART" id="SM01119"/>
    </source>
</evidence>
<evidence type="ECO:0000256" key="2">
    <source>
        <dbReference type="ARBA" id="ARBA00023239"/>
    </source>
</evidence>
<evidence type="ECO:0000313" key="5">
    <source>
        <dbReference type="Proteomes" id="UP001500266"/>
    </source>
</evidence>
<dbReference type="Proteomes" id="UP001500266">
    <property type="component" value="Unassembled WGS sequence"/>
</dbReference>
<dbReference type="InterPro" id="IPR042208">
    <property type="entry name" value="D-ser_dehydrat-like_sf"/>
</dbReference>
<dbReference type="Gene3D" id="2.40.37.20">
    <property type="entry name" value="D-serine dehydratase-like domain"/>
    <property type="match status" value="1"/>
</dbReference>
<dbReference type="SMART" id="SM01119">
    <property type="entry name" value="D-ser_dehydrat"/>
    <property type="match status" value="1"/>
</dbReference>
<dbReference type="PANTHER" id="PTHR28004">
    <property type="entry name" value="ZGC:162816-RELATED"/>
    <property type="match status" value="1"/>
</dbReference>
<accession>A0ABP7YLB5</accession>
<reference evidence="5" key="1">
    <citation type="journal article" date="2019" name="Int. J. Syst. Evol. Microbiol.">
        <title>The Global Catalogue of Microorganisms (GCM) 10K type strain sequencing project: providing services to taxonomists for standard genome sequencing and annotation.</title>
        <authorList>
            <consortium name="The Broad Institute Genomics Platform"/>
            <consortium name="The Broad Institute Genome Sequencing Center for Infectious Disease"/>
            <person name="Wu L."/>
            <person name="Ma J."/>
        </authorList>
    </citation>
    <scope>NUCLEOTIDE SEQUENCE [LARGE SCALE GENOMIC DNA]</scope>
    <source>
        <strain evidence="5">JCM 17316</strain>
    </source>
</reference>
<dbReference type="PANTHER" id="PTHR28004:SF8">
    <property type="entry name" value="D-SERINE DEAMINASE"/>
    <property type="match status" value="1"/>
</dbReference>
<dbReference type="InterPro" id="IPR001608">
    <property type="entry name" value="Ala_racemase_N"/>
</dbReference>
<dbReference type="EMBL" id="BAABDO010000025">
    <property type="protein sequence ID" value="GAA4137924.1"/>
    <property type="molecule type" value="Genomic_DNA"/>
</dbReference>
<keyword evidence="5" id="KW-1185">Reference proteome</keyword>
<dbReference type="Pfam" id="PF01168">
    <property type="entry name" value="Ala_racemase_N"/>
    <property type="match status" value="1"/>
</dbReference>
<dbReference type="SUPFAM" id="SSF51419">
    <property type="entry name" value="PLP-binding barrel"/>
    <property type="match status" value="1"/>
</dbReference>
<keyword evidence="2" id="KW-0456">Lyase</keyword>
<dbReference type="InterPro" id="IPR051466">
    <property type="entry name" value="D-amino_acid_metab_enzyme"/>
</dbReference>
<name>A0ABP7YLB5_9ACTN</name>
<comment type="caution">
    <text evidence="4">The sequence shown here is derived from an EMBL/GenBank/DDBJ whole genome shotgun (WGS) entry which is preliminary data.</text>
</comment>
<sequence>MGKGIDERATDERVIDRAIERAIDDRAVDALGAERLDWRFKAVPAAADGATVEEYLRTRPTLDDFGTPLLTLDAGALDHNIRLMASWTAEAGVHLAPHGKTTMAPALWRRQLDAGAWGITLANLPQLRVGRAFGVRNVVLANTLLDPAGLAWLSRELDRDPGFTFLSWVDAVRSVELMDRALRAAGASRPVDVCVELGGPGGRTGLRDDGEAEAVAAAVRRAPTLRLAGVAGYEGALARDASAEGRAAVDAYLRRMAALHGRLAYEVDEPVVSAGGSAFFDQVVDVLGGLDARVVLRSGAYVVHDDGFYRSVSPFARGTGRGERLRSAMHAWARVVSRPEPALALLDAGRRDLSFDLGLPEPQLVRGAGTAPVAGARVTALNDQHAFLRDADVRVGDVVRLGPSHPCTVLDKWTLIPVVDDADADTPAVVDLIRTWF</sequence>
<evidence type="ECO:0000256" key="1">
    <source>
        <dbReference type="ARBA" id="ARBA00005323"/>
    </source>
</evidence>
<evidence type="ECO:0000313" key="4">
    <source>
        <dbReference type="EMBL" id="GAA4137924.1"/>
    </source>
</evidence>
<dbReference type="InterPro" id="IPR029066">
    <property type="entry name" value="PLP-binding_barrel"/>
</dbReference>
<comment type="similarity">
    <text evidence="1">Belongs to the DSD1 family.</text>
</comment>
<dbReference type="Pfam" id="PF14031">
    <property type="entry name" value="D-ser_dehydrat"/>
    <property type="match status" value="1"/>
</dbReference>
<dbReference type="InterPro" id="IPR026956">
    <property type="entry name" value="D-ser_dehydrat-like_dom"/>
</dbReference>